<dbReference type="PANTHER" id="PTHR46502">
    <property type="entry name" value="C2 DOMAIN-CONTAINING"/>
    <property type="match status" value="1"/>
</dbReference>
<dbReference type="PANTHER" id="PTHR46502:SF2">
    <property type="entry name" value="16 KDA PHLOEM PROTEIN 2"/>
    <property type="match status" value="1"/>
</dbReference>
<evidence type="ECO:0000256" key="1">
    <source>
        <dbReference type="ARBA" id="ARBA00022723"/>
    </source>
</evidence>
<dbReference type="OrthoDB" id="288940at2759"/>
<evidence type="ECO:0000256" key="3">
    <source>
        <dbReference type="SAM" id="Coils"/>
    </source>
</evidence>
<reference evidence="6" key="1">
    <citation type="submission" date="2021-01" db="EMBL/GenBank/DDBJ databases">
        <authorList>
            <consortium name="Genoscope - CEA"/>
            <person name="William W."/>
        </authorList>
    </citation>
    <scope>NUCLEOTIDE SEQUENCE</scope>
</reference>
<gene>
    <name evidence="6" type="ORF">PSON_ATCC_30995.1.T0830033</name>
</gene>
<keyword evidence="4" id="KW-0812">Transmembrane</keyword>
<dbReference type="AlphaFoldDB" id="A0A8S1PPK5"/>
<keyword evidence="2" id="KW-0106">Calcium</keyword>
<dbReference type="GO" id="GO:0046872">
    <property type="term" value="F:metal ion binding"/>
    <property type="evidence" value="ECO:0007669"/>
    <property type="project" value="UniProtKB-KW"/>
</dbReference>
<dbReference type="InterPro" id="IPR000008">
    <property type="entry name" value="C2_dom"/>
</dbReference>
<accession>A0A8S1PPK5</accession>
<proteinExistence type="predicted"/>
<organism evidence="6 7">
    <name type="scientific">Paramecium sonneborni</name>
    <dbReference type="NCBI Taxonomy" id="65129"/>
    <lineage>
        <taxon>Eukaryota</taxon>
        <taxon>Sar</taxon>
        <taxon>Alveolata</taxon>
        <taxon>Ciliophora</taxon>
        <taxon>Intramacronucleata</taxon>
        <taxon>Oligohymenophorea</taxon>
        <taxon>Peniculida</taxon>
        <taxon>Parameciidae</taxon>
        <taxon>Paramecium</taxon>
    </lineage>
</organism>
<keyword evidence="4" id="KW-0472">Membrane</keyword>
<keyword evidence="1" id="KW-0479">Metal-binding</keyword>
<evidence type="ECO:0000313" key="7">
    <source>
        <dbReference type="Proteomes" id="UP000692954"/>
    </source>
</evidence>
<dbReference type="Pfam" id="PF00168">
    <property type="entry name" value="C2"/>
    <property type="match status" value="1"/>
</dbReference>
<sequence length="474" mass="55835">MSTSVNTIEKANLLRKEFLEIEINHDELLSIEQFYRCLDKKLRRQFDRELGDQLYQRMNKSFNNKITVDEFIKVFLQAEEILKNKIESCKKQILDYNKQRKYVSNQFDSIKDSERVNQYGIKEDSYLTIELLQGMNFPQQNVSVILKLENQKQEIQQINGPSPQWNKTFNFKISTGLEELQLFFYTINHPNIPQLLGTVTLSLSHLTNQTKIEDCCQLFDKNGQQTQTQIKLRSQWIFNDSKSLSNQIEVWNEQIKTAQDDLIDFEKDLATLYEPFPNYVQLIRSIEKEDLAINHQPPNTLVMTPINNVNTQYDYKLYTRLCILVVMGLSVFICFGKSQFLDLILCFLFIIEFEFNRLYKQRLIYYSVAVGISLLCDLIWAIKYSQGFWGNDATEIDKYYAIEKGPNRLALILLYVSFIFKLILCALLGALSQEMPEKLEEQLPNRNKQIKQQLLYQKNKTAQFGEDNSTFYNY</sequence>
<keyword evidence="4" id="KW-1133">Transmembrane helix</keyword>
<keyword evidence="7" id="KW-1185">Reference proteome</keyword>
<dbReference type="Proteomes" id="UP000692954">
    <property type="component" value="Unassembled WGS sequence"/>
</dbReference>
<comment type="caution">
    <text evidence="6">The sequence shown here is derived from an EMBL/GenBank/DDBJ whole genome shotgun (WGS) entry which is preliminary data.</text>
</comment>
<evidence type="ECO:0000256" key="4">
    <source>
        <dbReference type="SAM" id="Phobius"/>
    </source>
</evidence>
<evidence type="ECO:0000313" key="6">
    <source>
        <dbReference type="EMBL" id="CAD8104814.1"/>
    </source>
</evidence>
<name>A0A8S1PPK5_9CILI</name>
<feature type="coiled-coil region" evidence="3">
    <location>
        <begin position="241"/>
        <end position="268"/>
    </location>
</feature>
<evidence type="ECO:0000259" key="5">
    <source>
        <dbReference type="Pfam" id="PF00168"/>
    </source>
</evidence>
<keyword evidence="3" id="KW-0175">Coiled coil</keyword>
<feature type="transmembrane region" description="Helical" evidence="4">
    <location>
        <begin position="409"/>
        <end position="431"/>
    </location>
</feature>
<feature type="transmembrane region" description="Helical" evidence="4">
    <location>
        <begin position="323"/>
        <end position="351"/>
    </location>
</feature>
<evidence type="ECO:0000256" key="2">
    <source>
        <dbReference type="ARBA" id="ARBA00022837"/>
    </source>
</evidence>
<feature type="transmembrane region" description="Helical" evidence="4">
    <location>
        <begin position="363"/>
        <end position="382"/>
    </location>
</feature>
<feature type="domain" description="C2" evidence="5">
    <location>
        <begin position="127"/>
        <end position="213"/>
    </location>
</feature>
<dbReference type="EMBL" id="CAJJDN010000083">
    <property type="protein sequence ID" value="CAD8104814.1"/>
    <property type="molecule type" value="Genomic_DNA"/>
</dbReference>
<protein>
    <recommendedName>
        <fullName evidence="5">C2 domain-containing protein</fullName>
    </recommendedName>
</protein>